<feature type="transmembrane region" description="Helical" evidence="1">
    <location>
        <begin position="359"/>
        <end position="379"/>
    </location>
</feature>
<feature type="transmembrane region" description="Helical" evidence="1">
    <location>
        <begin position="391"/>
        <end position="416"/>
    </location>
</feature>
<keyword evidence="1" id="KW-1133">Transmembrane helix</keyword>
<feature type="transmembrane region" description="Helical" evidence="1">
    <location>
        <begin position="42"/>
        <end position="59"/>
    </location>
</feature>
<feature type="transmembrane region" description="Helical" evidence="1">
    <location>
        <begin position="333"/>
        <end position="353"/>
    </location>
</feature>
<name>A0ABS2PV43_9STRE</name>
<keyword evidence="1" id="KW-0812">Transmembrane</keyword>
<evidence type="ECO:0000313" key="2">
    <source>
        <dbReference type="EMBL" id="MBM7643324.1"/>
    </source>
</evidence>
<comment type="caution">
    <text evidence="2">The sequence shown here is derived from an EMBL/GenBank/DDBJ whole genome shotgun (WGS) entry which is preliminary data.</text>
</comment>
<dbReference type="EMBL" id="JAFBEH010000037">
    <property type="protein sequence ID" value="MBM7643324.1"/>
    <property type="molecule type" value="Genomic_DNA"/>
</dbReference>
<evidence type="ECO:0000256" key="1">
    <source>
        <dbReference type="SAM" id="Phobius"/>
    </source>
</evidence>
<feature type="transmembrane region" description="Helical" evidence="1">
    <location>
        <begin position="195"/>
        <end position="218"/>
    </location>
</feature>
<feature type="transmembrane region" description="Helical" evidence="1">
    <location>
        <begin position="292"/>
        <end position="312"/>
    </location>
</feature>
<sequence>MTENTNHSSSTWRTKLKAMGPGILMASAAVGGSHIVSSTQAGAIYGWQLSVLVLLINLFKYPFFRFGSQYTAENGKNLIEGYAEKGKIYLIIYFILNIFSAVVNTAGVGILCAAIVANFFPGELGISTAQLTTIIIVIIWGMLLLGGYRFLDGLSKWIMTALTIATVGAVVIALFQHREYAPDFVVTSPWQMAALPFLVSLMGWMPAPIEISTINSLWSVEKRKTVDFNEEDALFDFNVGYIGTAILAFFFLALGALIQYGNGEQVQSASAAYIAQFVSMYASAFGNWAKPFITFIAFLCIFGTVITVIDGYSRANNEALRLLTGKKESSQKALTVWMTVTAIAGLVIVYAFSGQVATMLRFAMIASFITTPFFAYLNYSLVDNEKHRVTGWLKWLSITGLIYLFGFAIFFVVAWLTGNV</sequence>
<keyword evidence="3" id="KW-1185">Reference proteome</keyword>
<proteinExistence type="predicted"/>
<organism evidence="2 3">
    <name type="scientific">Streptococcus loxodontisalivarius</name>
    <dbReference type="NCBI Taxonomy" id="1349415"/>
    <lineage>
        <taxon>Bacteria</taxon>
        <taxon>Bacillati</taxon>
        <taxon>Bacillota</taxon>
        <taxon>Bacilli</taxon>
        <taxon>Lactobacillales</taxon>
        <taxon>Streptococcaceae</taxon>
        <taxon>Streptococcus</taxon>
    </lineage>
</organism>
<feature type="transmembrane region" description="Helical" evidence="1">
    <location>
        <begin position="239"/>
        <end position="260"/>
    </location>
</feature>
<feature type="transmembrane region" description="Helical" evidence="1">
    <location>
        <begin position="157"/>
        <end position="175"/>
    </location>
</feature>
<keyword evidence="1" id="KW-0472">Membrane</keyword>
<protein>
    <submittedName>
        <fullName evidence="2">Mn2+/Fe2+ NRAMP family transporter</fullName>
    </submittedName>
</protein>
<accession>A0ABS2PV43</accession>
<feature type="transmembrane region" description="Helical" evidence="1">
    <location>
        <begin position="126"/>
        <end position="145"/>
    </location>
</feature>
<dbReference type="Proteomes" id="UP000697472">
    <property type="component" value="Unassembled WGS sequence"/>
</dbReference>
<dbReference type="RefSeq" id="WP_205010184.1">
    <property type="nucleotide sequence ID" value="NZ_JAFBEH010000037.1"/>
</dbReference>
<reference evidence="2 3" key="1">
    <citation type="submission" date="2021-01" db="EMBL/GenBank/DDBJ databases">
        <title>Genomic Encyclopedia of Type Strains, Phase IV (KMG-IV): sequencing the most valuable type-strain genomes for metagenomic binning, comparative biology and taxonomic classification.</title>
        <authorList>
            <person name="Goeker M."/>
        </authorList>
    </citation>
    <scope>NUCLEOTIDE SEQUENCE [LARGE SCALE GENOMIC DNA]</scope>
    <source>
        <strain evidence="2 3">DSM 27382</strain>
    </source>
</reference>
<evidence type="ECO:0000313" key="3">
    <source>
        <dbReference type="Proteomes" id="UP000697472"/>
    </source>
</evidence>
<gene>
    <name evidence="2" type="ORF">JOC28_001626</name>
</gene>
<feature type="transmembrane region" description="Helical" evidence="1">
    <location>
        <begin position="90"/>
        <end position="120"/>
    </location>
</feature>
<feature type="transmembrane region" description="Helical" evidence="1">
    <location>
        <begin position="18"/>
        <end position="36"/>
    </location>
</feature>